<feature type="domain" description="VanZ-like" evidence="2">
    <location>
        <begin position="96"/>
        <end position="164"/>
    </location>
</feature>
<dbReference type="InterPro" id="IPR006976">
    <property type="entry name" value="VanZ-like"/>
</dbReference>
<sequence>MKERAKRLWIFVGIYIILIYTTIPIARGLLNFLYLKIGKDALYILLSAMSVAGILLFFYYERTWNLEWKRITAFVFLLFFFVVTMQLIEIPEEKMHILEYGFLGILVYKGYKISKHPLLRAVVFVGAIGIGDEFIQWLLPNRVGEIKDIGFNFLGGIFGILAIAIHDKKI</sequence>
<proteinExistence type="predicted"/>
<comment type="caution">
    <text evidence="3">The sequence shown here is derived from an EMBL/GenBank/DDBJ whole genome shotgun (WGS) entry which is preliminary data.</text>
</comment>
<keyword evidence="1" id="KW-0812">Transmembrane</keyword>
<feature type="transmembrane region" description="Helical" evidence="1">
    <location>
        <begin position="118"/>
        <end position="137"/>
    </location>
</feature>
<reference evidence="3 4" key="1">
    <citation type="journal article" date="2016" name="Nat. Commun.">
        <title>Thousands of microbial genomes shed light on interconnected biogeochemical processes in an aquifer system.</title>
        <authorList>
            <person name="Anantharaman K."/>
            <person name="Brown C.T."/>
            <person name="Hug L.A."/>
            <person name="Sharon I."/>
            <person name="Castelle C.J."/>
            <person name="Probst A.J."/>
            <person name="Thomas B.C."/>
            <person name="Singh A."/>
            <person name="Wilkins M.J."/>
            <person name="Karaoz U."/>
            <person name="Brodie E.L."/>
            <person name="Williams K.H."/>
            <person name="Hubbard S.S."/>
            <person name="Banfield J.F."/>
        </authorList>
    </citation>
    <scope>NUCLEOTIDE SEQUENCE [LARGE SCALE GENOMIC DNA]</scope>
</reference>
<keyword evidence="1" id="KW-0472">Membrane</keyword>
<evidence type="ECO:0000313" key="3">
    <source>
        <dbReference type="EMBL" id="OGM65431.1"/>
    </source>
</evidence>
<evidence type="ECO:0000313" key="4">
    <source>
        <dbReference type="Proteomes" id="UP000176725"/>
    </source>
</evidence>
<gene>
    <name evidence="3" type="ORF">A2893_01605</name>
</gene>
<dbReference type="NCBIfam" id="NF037970">
    <property type="entry name" value="vanZ_1"/>
    <property type="match status" value="1"/>
</dbReference>
<name>A0A1F8BMV8_9BACT</name>
<dbReference type="Pfam" id="PF04892">
    <property type="entry name" value="VanZ"/>
    <property type="match status" value="1"/>
</dbReference>
<accession>A0A1F8BMV8</accession>
<dbReference type="STRING" id="1802521.A2893_01605"/>
<dbReference type="AlphaFoldDB" id="A0A1F8BMV8"/>
<dbReference type="Proteomes" id="UP000176725">
    <property type="component" value="Unassembled WGS sequence"/>
</dbReference>
<evidence type="ECO:0000256" key="1">
    <source>
        <dbReference type="SAM" id="Phobius"/>
    </source>
</evidence>
<feature type="transmembrane region" description="Helical" evidence="1">
    <location>
        <begin position="12"/>
        <end position="35"/>
    </location>
</feature>
<feature type="transmembrane region" description="Helical" evidence="1">
    <location>
        <begin position="71"/>
        <end position="88"/>
    </location>
</feature>
<organism evidence="3 4">
    <name type="scientific">Candidatus Woesebacteria bacterium RIFCSPLOWO2_01_FULL_39_25</name>
    <dbReference type="NCBI Taxonomy" id="1802521"/>
    <lineage>
        <taxon>Bacteria</taxon>
        <taxon>Candidatus Woeseibacteriota</taxon>
    </lineage>
</organism>
<feature type="transmembrane region" description="Helical" evidence="1">
    <location>
        <begin position="149"/>
        <end position="166"/>
    </location>
</feature>
<dbReference type="EMBL" id="MGHH01000003">
    <property type="protein sequence ID" value="OGM65431.1"/>
    <property type="molecule type" value="Genomic_DNA"/>
</dbReference>
<protein>
    <recommendedName>
        <fullName evidence="2">VanZ-like domain-containing protein</fullName>
    </recommendedName>
</protein>
<keyword evidence="1" id="KW-1133">Transmembrane helix</keyword>
<feature type="transmembrane region" description="Helical" evidence="1">
    <location>
        <begin position="41"/>
        <end position="59"/>
    </location>
</feature>
<evidence type="ECO:0000259" key="2">
    <source>
        <dbReference type="Pfam" id="PF04892"/>
    </source>
</evidence>